<dbReference type="AlphaFoldDB" id="A0A0N0NPE4"/>
<dbReference type="VEuPathDB" id="FungiDB:AB675_9639"/>
<gene>
    <name evidence="2" type="ORF">AB675_9639</name>
</gene>
<dbReference type="GeneID" id="28742071"/>
<dbReference type="RefSeq" id="XP_018002591.1">
    <property type="nucleotide sequence ID" value="XM_018150191.1"/>
</dbReference>
<protein>
    <submittedName>
        <fullName evidence="2">Uncharacterized protein</fullName>
    </submittedName>
</protein>
<organism evidence="2 3">
    <name type="scientific">Cyphellophora attinorum</name>
    <dbReference type="NCBI Taxonomy" id="1664694"/>
    <lineage>
        <taxon>Eukaryota</taxon>
        <taxon>Fungi</taxon>
        <taxon>Dikarya</taxon>
        <taxon>Ascomycota</taxon>
        <taxon>Pezizomycotina</taxon>
        <taxon>Eurotiomycetes</taxon>
        <taxon>Chaetothyriomycetidae</taxon>
        <taxon>Chaetothyriales</taxon>
        <taxon>Cyphellophoraceae</taxon>
        <taxon>Cyphellophora</taxon>
    </lineage>
</organism>
<keyword evidence="1" id="KW-0732">Signal</keyword>
<comment type="caution">
    <text evidence="2">The sequence shown here is derived from an EMBL/GenBank/DDBJ whole genome shotgun (WGS) entry which is preliminary data.</text>
</comment>
<dbReference type="EMBL" id="LFJN01000007">
    <property type="protein sequence ID" value="KPI42628.1"/>
    <property type="molecule type" value="Genomic_DNA"/>
</dbReference>
<reference evidence="2 3" key="1">
    <citation type="submission" date="2015-06" db="EMBL/GenBank/DDBJ databases">
        <title>Draft genome of the ant-associated black yeast Phialophora attae CBS 131958.</title>
        <authorList>
            <person name="Moreno L.F."/>
            <person name="Stielow B.J."/>
            <person name="de Hoog S."/>
            <person name="Vicente V.A."/>
            <person name="Weiss V.A."/>
            <person name="de Vries M."/>
            <person name="Cruz L.M."/>
            <person name="Souza E.M."/>
        </authorList>
    </citation>
    <scope>NUCLEOTIDE SEQUENCE [LARGE SCALE GENOMIC DNA]</scope>
    <source>
        <strain evidence="2 3">CBS 131958</strain>
    </source>
</reference>
<evidence type="ECO:0000313" key="2">
    <source>
        <dbReference type="EMBL" id="KPI42628.1"/>
    </source>
</evidence>
<sequence>MRLLEIILLLFALSSQSSAGPIAGAARLAKAAGQTALATRIAGATISKAFGIEASSCWYGGYVIVNAKLYYGANIVGAGVLGAGAIGGGAAGAAAVDNKNQAASKVLGGDLTDILTETGFYEVTDASISSAMVASISVASVASVASEASAKSRSEGRAAMSASLKSESQSKAKSSFSKMIHDAAYSASKSIESKYSEAKMSAASIKYSWSKRAPPATTAPSATVTGEDPSFSFIPPICGACKLTCIPFYSAKRPRRDRPTTPRHPRSHRLARRYKKYQPQEIPPGVPEYNFRMCQNDIILMGTQGRASR</sequence>
<evidence type="ECO:0000256" key="1">
    <source>
        <dbReference type="SAM" id="SignalP"/>
    </source>
</evidence>
<dbReference type="Proteomes" id="UP000038010">
    <property type="component" value="Unassembled WGS sequence"/>
</dbReference>
<proteinExistence type="predicted"/>
<keyword evidence="3" id="KW-1185">Reference proteome</keyword>
<accession>A0A0N0NPE4</accession>
<feature type="signal peptide" evidence="1">
    <location>
        <begin position="1"/>
        <end position="19"/>
    </location>
</feature>
<name>A0A0N0NPE4_9EURO</name>
<evidence type="ECO:0000313" key="3">
    <source>
        <dbReference type="Proteomes" id="UP000038010"/>
    </source>
</evidence>
<feature type="chain" id="PRO_5005856805" evidence="1">
    <location>
        <begin position="20"/>
        <end position="309"/>
    </location>
</feature>